<dbReference type="EMBL" id="JALNTZ010000004">
    <property type="protein sequence ID" value="KAJ3653411.1"/>
    <property type="molecule type" value="Genomic_DNA"/>
</dbReference>
<name>A0AA38IFT9_9CUCU</name>
<proteinExistence type="predicted"/>
<evidence type="ECO:0000313" key="1">
    <source>
        <dbReference type="EMBL" id="KAJ3653411.1"/>
    </source>
</evidence>
<comment type="caution">
    <text evidence="1">The sequence shown here is derived from an EMBL/GenBank/DDBJ whole genome shotgun (WGS) entry which is preliminary data.</text>
</comment>
<dbReference type="AlphaFoldDB" id="A0AA38IFT9"/>
<evidence type="ECO:0000313" key="2">
    <source>
        <dbReference type="Proteomes" id="UP001168821"/>
    </source>
</evidence>
<keyword evidence="2" id="KW-1185">Reference proteome</keyword>
<dbReference type="Proteomes" id="UP001168821">
    <property type="component" value="Unassembled WGS sequence"/>
</dbReference>
<protein>
    <submittedName>
        <fullName evidence="1">Uncharacterized protein</fullName>
    </submittedName>
</protein>
<organism evidence="1 2">
    <name type="scientific">Zophobas morio</name>
    <dbReference type="NCBI Taxonomy" id="2755281"/>
    <lineage>
        <taxon>Eukaryota</taxon>
        <taxon>Metazoa</taxon>
        <taxon>Ecdysozoa</taxon>
        <taxon>Arthropoda</taxon>
        <taxon>Hexapoda</taxon>
        <taxon>Insecta</taxon>
        <taxon>Pterygota</taxon>
        <taxon>Neoptera</taxon>
        <taxon>Endopterygota</taxon>
        <taxon>Coleoptera</taxon>
        <taxon>Polyphaga</taxon>
        <taxon>Cucujiformia</taxon>
        <taxon>Tenebrionidae</taxon>
        <taxon>Zophobas</taxon>
    </lineage>
</organism>
<accession>A0AA38IFT9</accession>
<sequence length="148" mass="15674">MKSARSPPAACEKACESGGGGAAPGPDFTVWEAEVITAITTNSRLTDTHSTSKLFGKMRVHRRELPNKLNALAEPLHYFATIFVCCGGRWGRRCRPTCTGAGRAEVTAGAGPRARAGAGCGGGDGKGGGEWVWVLANFQVSKRRWLKL</sequence>
<reference evidence="1" key="1">
    <citation type="journal article" date="2023" name="G3 (Bethesda)">
        <title>Whole genome assemblies of Zophobas morio and Tenebrio molitor.</title>
        <authorList>
            <person name="Kaur S."/>
            <person name="Stinson S.A."/>
            <person name="diCenzo G.C."/>
        </authorList>
    </citation>
    <scope>NUCLEOTIDE SEQUENCE</scope>
    <source>
        <strain evidence="1">QUZm001</strain>
    </source>
</reference>
<gene>
    <name evidence="1" type="ORF">Zmor_012664</name>
</gene>